<dbReference type="OrthoDB" id="30195at2759"/>
<dbReference type="GO" id="GO:0000462">
    <property type="term" value="P:maturation of SSU-rRNA from tricistronic rRNA transcript (SSU-rRNA, 5.8S rRNA, LSU-rRNA)"/>
    <property type="evidence" value="ECO:0007669"/>
    <property type="project" value="TreeGrafter"/>
</dbReference>
<accession>A0A875S2X4</accession>
<protein>
    <recommendedName>
        <fullName evidence="7">Small-subunit processome Utp12 domain-containing protein</fullName>
    </recommendedName>
</protein>
<dbReference type="SUPFAM" id="SSF50978">
    <property type="entry name" value="WD40 repeat-like"/>
    <property type="match status" value="1"/>
</dbReference>
<dbReference type="PANTHER" id="PTHR44267:SF1">
    <property type="entry name" value="WD REPEAT-CONTAINING PROTEIN 43"/>
    <property type="match status" value="1"/>
</dbReference>
<evidence type="ECO:0000313" key="6">
    <source>
        <dbReference type="Proteomes" id="UP000662931"/>
    </source>
</evidence>
<evidence type="ECO:0000256" key="3">
    <source>
        <dbReference type="SAM" id="Coils"/>
    </source>
</evidence>
<evidence type="ECO:0008006" key="7">
    <source>
        <dbReference type="Google" id="ProtNLM"/>
    </source>
</evidence>
<comment type="subcellular location">
    <subcellularLocation>
        <location evidence="1">Nucleus</location>
    </subcellularLocation>
</comment>
<feature type="coiled-coil region" evidence="3">
    <location>
        <begin position="518"/>
        <end position="570"/>
    </location>
</feature>
<keyword evidence="2" id="KW-0539">Nucleus</keyword>
<feature type="compositionally biased region" description="Low complexity" evidence="4">
    <location>
        <begin position="347"/>
        <end position="384"/>
    </location>
</feature>
<proteinExistence type="predicted"/>
<feature type="region of interest" description="Disordered" evidence="4">
    <location>
        <begin position="344"/>
        <end position="384"/>
    </location>
</feature>
<evidence type="ECO:0000256" key="1">
    <source>
        <dbReference type="ARBA" id="ARBA00004123"/>
    </source>
</evidence>
<dbReference type="RefSeq" id="XP_038778270.1">
    <property type="nucleotide sequence ID" value="XM_038922342.1"/>
</dbReference>
<dbReference type="Proteomes" id="UP000662931">
    <property type="component" value="Chromosome 2"/>
</dbReference>
<dbReference type="EMBL" id="CP064813">
    <property type="protein sequence ID" value="QPG74705.1"/>
    <property type="molecule type" value="Genomic_DNA"/>
</dbReference>
<evidence type="ECO:0000256" key="2">
    <source>
        <dbReference type="ARBA" id="ARBA00023242"/>
    </source>
</evidence>
<evidence type="ECO:0000256" key="4">
    <source>
        <dbReference type="SAM" id="MobiDB-lite"/>
    </source>
</evidence>
<organism evidence="5 6">
    <name type="scientific">Eeniella nana</name>
    <name type="common">Yeast</name>
    <name type="synonym">Brettanomyces nanus</name>
    <dbReference type="NCBI Taxonomy" id="13502"/>
    <lineage>
        <taxon>Eukaryota</taxon>
        <taxon>Fungi</taxon>
        <taxon>Dikarya</taxon>
        <taxon>Ascomycota</taxon>
        <taxon>Saccharomycotina</taxon>
        <taxon>Pichiomycetes</taxon>
        <taxon>Pichiales</taxon>
        <taxon>Pichiaceae</taxon>
        <taxon>Brettanomyces</taxon>
    </lineage>
</organism>
<dbReference type="InterPro" id="IPR052414">
    <property type="entry name" value="U3_snoRNA-assoc_WDR"/>
</dbReference>
<dbReference type="GO" id="GO:0005730">
    <property type="term" value="C:nucleolus"/>
    <property type="evidence" value="ECO:0007669"/>
    <property type="project" value="TreeGrafter"/>
</dbReference>
<reference evidence="5" key="1">
    <citation type="submission" date="2020-10" db="EMBL/GenBank/DDBJ databases">
        <authorList>
            <person name="Roach M.J.R."/>
        </authorList>
    </citation>
    <scope>NUCLEOTIDE SEQUENCE</scope>
    <source>
        <strain evidence="5">CBS 1945</strain>
    </source>
</reference>
<dbReference type="KEGG" id="bnn:FOA43_002038"/>
<dbReference type="InterPro" id="IPR015943">
    <property type="entry name" value="WD40/YVTN_repeat-like_dom_sf"/>
</dbReference>
<evidence type="ECO:0000313" key="5">
    <source>
        <dbReference type="EMBL" id="QPG74705.1"/>
    </source>
</evidence>
<dbReference type="Gene3D" id="2.130.10.10">
    <property type="entry name" value="YVTN repeat-like/Quinoprotein amine dehydrogenase"/>
    <property type="match status" value="1"/>
</dbReference>
<sequence>MKSVSISCYLDPKGQLLAAVVSGHGRNEIRVLSIEKLEQLESKIEFQAEEKVQCVRWIPRGSTKSVGKNGSKKRKQGGKEVKEGSSEYSYLSILLTTGEILVYSPLTKEITNKMSNESPLSCICYGGSESTIIGFDPANSTLKKYNLFDSRPLDTSSIKLEKDISFIELINDRELVLASSNIHLYNEEEGQTVFTIPAPKAHQSPISQLVKSVKNDRLIAASRSNDLTINIASLDTGKLTTTLRCQGRVMSLAVTQSNGVELLLAVTDRGCVEIFKDAFDQKSRKQIRCDAVLKSSTFGFTDIVVEATGYRAVYFDNFKIKVKLLEISDLGELEGEVEVDLADTEGDANGANGANGASVNGADTNGAATTTTTTSHIDSTDSDNSLLDSMPEIEDFQQLYEQIVNHLDNHEVLEPLLVKNCGISRSTTYLFSNSEALKLVKIIVLLLSEQSKYSADLGKWLRWLLLCKGSLLVKDSECVELLKLLKSTLTENIKLLPNLISLQGRLSLLQSQLKLREEMIHKEQIEEQNEEKIEAEADAEQDAIDGSVVLHGENDELEDVKVDINDEEVEDDD</sequence>
<name>A0A875S2X4_EENNA</name>
<dbReference type="InterPro" id="IPR036322">
    <property type="entry name" value="WD40_repeat_dom_sf"/>
</dbReference>
<dbReference type="PANTHER" id="PTHR44267">
    <property type="entry name" value="WD REPEAT-CONTAINING PROTEIN 43"/>
    <property type="match status" value="1"/>
</dbReference>
<gene>
    <name evidence="5" type="ORF">FOA43_002038</name>
</gene>
<keyword evidence="6" id="KW-1185">Reference proteome</keyword>
<dbReference type="AlphaFoldDB" id="A0A875S2X4"/>
<dbReference type="GeneID" id="62195439"/>
<keyword evidence="3" id="KW-0175">Coiled coil</keyword>